<gene>
    <name evidence="1" type="ORF">B4U80_09611</name>
</gene>
<dbReference type="InterPro" id="IPR029058">
    <property type="entry name" value="AB_hydrolase_fold"/>
</dbReference>
<dbReference type="AlphaFoldDB" id="A0A443SI13"/>
<organism evidence="1 2">
    <name type="scientific">Leptotrombidium deliense</name>
    <dbReference type="NCBI Taxonomy" id="299467"/>
    <lineage>
        <taxon>Eukaryota</taxon>
        <taxon>Metazoa</taxon>
        <taxon>Ecdysozoa</taxon>
        <taxon>Arthropoda</taxon>
        <taxon>Chelicerata</taxon>
        <taxon>Arachnida</taxon>
        <taxon>Acari</taxon>
        <taxon>Acariformes</taxon>
        <taxon>Trombidiformes</taxon>
        <taxon>Prostigmata</taxon>
        <taxon>Anystina</taxon>
        <taxon>Parasitengona</taxon>
        <taxon>Trombiculoidea</taxon>
        <taxon>Trombiculidae</taxon>
        <taxon>Leptotrombidium</taxon>
    </lineage>
</organism>
<dbReference type="STRING" id="299467.A0A443SI13"/>
<dbReference type="EMBL" id="NCKV01002221">
    <property type="protein sequence ID" value="RWS27157.1"/>
    <property type="molecule type" value="Genomic_DNA"/>
</dbReference>
<keyword evidence="2" id="KW-1185">Reference proteome</keyword>
<protein>
    <submittedName>
        <fullName evidence="1">Gastric triacylglycerol lipase-like protein</fullName>
    </submittedName>
</protein>
<accession>A0A443SI13</accession>
<evidence type="ECO:0000313" key="1">
    <source>
        <dbReference type="EMBL" id="RWS27157.1"/>
    </source>
</evidence>
<proteinExistence type="predicted"/>
<sequence>MFGLLSEKPEYSQIIQPFIALAPVTRLANVKTLMRFPISNRAFMSYLYETGGSFWPANSMLNSIGKNICSKPILAEICALSMFLFSGFDAPQLNKTRMSVYVSHTPAGSSAWNVLHYGQSLRSKLFRKFDFGEEENVRRYGSRTPPVYDLLNISKTSKKFIALLHSRNDYLADTNDVRFIYDKLKDNLILDFQVAFEKWNHLDFIWGLQSAKYVNVIVIQLLEKYRNYP</sequence>
<dbReference type="VEuPathDB" id="VectorBase:LDEU004884"/>
<reference evidence="1 2" key="1">
    <citation type="journal article" date="2018" name="Gigascience">
        <title>Genomes of trombidid mites reveal novel predicted allergens and laterally-transferred genes associated with secondary metabolism.</title>
        <authorList>
            <person name="Dong X."/>
            <person name="Chaisiri K."/>
            <person name="Xia D."/>
            <person name="Armstrong S.D."/>
            <person name="Fang Y."/>
            <person name="Donnelly M.J."/>
            <person name="Kadowaki T."/>
            <person name="McGarry J.W."/>
            <person name="Darby A.C."/>
            <person name="Makepeace B.L."/>
        </authorList>
    </citation>
    <scope>NUCLEOTIDE SEQUENCE [LARGE SCALE GENOMIC DNA]</scope>
    <source>
        <strain evidence="1">UoL-UT</strain>
    </source>
</reference>
<dbReference type="SUPFAM" id="SSF53474">
    <property type="entry name" value="alpha/beta-Hydrolases"/>
    <property type="match status" value="1"/>
</dbReference>
<dbReference type="PANTHER" id="PTHR11005">
    <property type="entry name" value="LYSOSOMAL ACID LIPASE-RELATED"/>
    <property type="match status" value="1"/>
</dbReference>
<name>A0A443SI13_9ACAR</name>
<dbReference type="Gene3D" id="3.40.50.1820">
    <property type="entry name" value="alpha/beta hydrolase"/>
    <property type="match status" value="1"/>
</dbReference>
<evidence type="ECO:0000313" key="2">
    <source>
        <dbReference type="Proteomes" id="UP000288716"/>
    </source>
</evidence>
<comment type="caution">
    <text evidence="1">The sequence shown here is derived from an EMBL/GenBank/DDBJ whole genome shotgun (WGS) entry which is preliminary data.</text>
</comment>
<dbReference type="Proteomes" id="UP000288716">
    <property type="component" value="Unassembled WGS sequence"/>
</dbReference>
<dbReference type="OrthoDB" id="7958685at2759"/>